<dbReference type="Pfam" id="PF09700">
    <property type="entry name" value="Cas_Cmr3"/>
    <property type="match status" value="1"/>
</dbReference>
<keyword evidence="1" id="KW-0051">Antiviral defense</keyword>
<sequence length="624" mass="70096">MIMLDYYYTLTLTLQTPVLTQSLGAMGFGYDMVMLKDGEVPVLPGSLIRGNLRETLERFAEILQENGQSKKAKELSLLIEGDSKILGWFGPKPLKTVQADDFLQTRAAFNFDYYWRCQPFTQSSTPRNRITLNPDTGTVEQGALVVIDAACSADRSLAFAGKIRACFDRADEAEKARQWLEKAVSYLSALGSLKGVGYGKILAVKVECEPVMPPDPARLSGSPTRIGLRLTLDRPFCLAKPRAPESNLFESEESISGGAIKAVLACRLDLEKIDKEEFCLDQLVFTHALPSKADVLDRRRVLPLSLAWVGDAWAKDKPNETIPQNLIDLALLPDDNANFVNTRTTQAAKFQIDWKPKEWKAAHQLVEALPGCKHHLAVHTAIDRQTGQSVEKQLFSLDCIEPQGMAWCMDIDLNAITQAEQRAEVLEKLLKALAHPLVGLGKTKAIATFAVQAKSFLDEAEIKPIDGTNYFIVCLQTPAVMFDDAQAQAIPACGDNNKLRECYQAYWDKVSKKSLIMLRFFAAQQREGGQFVWHHYLKKDNQNYHPFWLTEAGSVFVLESVEGKLDKAKQLLLNWRSLGLPQPDGEPSHQLWQHNPYIRENGYGEIRINDEIHDRYKAEIKEWS</sequence>
<dbReference type="EMBL" id="QJPH01000281">
    <property type="protein sequence ID" value="PZN80542.1"/>
    <property type="molecule type" value="Genomic_DNA"/>
</dbReference>
<name>A0A2W4R9F9_9GAMM</name>
<feature type="domain" description="CRISPR type III-associated protein" evidence="2">
    <location>
        <begin position="30"/>
        <end position="200"/>
    </location>
</feature>
<reference evidence="3 4" key="1">
    <citation type="journal article" date="2018" name="Aquat. Microb. Ecol.">
        <title>Gammaproteobacterial methanotrophs dominate.</title>
        <authorList>
            <person name="Rissanen A.J."/>
            <person name="Saarenheimo J."/>
            <person name="Tiirola M."/>
            <person name="Peura S."/>
            <person name="Aalto S.L."/>
            <person name="Karvinen A."/>
            <person name="Nykanen H."/>
        </authorList>
    </citation>
    <scope>NUCLEOTIDE SEQUENCE [LARGE SCALE GENOMIC DNA]</scope>
    <source>
        <strain evidence="3">AMbin10</strain>
    </source>
</reference>
<comment type="caution">
    <text evidence="3">The sequence shown here is derived from an EMBL/GenBank/DDBJ whole genome shotgun (WGS) entry which is preliminary data.</text>
</comment>
<evidence type="ECO:0000256" key="1">
    <source>
        <dbReference type="ARBA" id="ARBA00023118"/>
    </source>
</evidence>
<dbReference type="Pfam" id="PF03787">
    <property type="entry name" value="RAMPs"/>
    <property type="match status" value="1"/>
</dbReference>
<evidence type="ECO:0000259" key="2">
    <source>
        <dbReference type="Pfam" id="PF03787"/>
    </source>
</evidence>
<dbReference type="CDD" id="cd09726">
    <property type="entry name" value="RAMP_I_III"/>
    <property type="match status" value="1"/>
</dbReference>
<gene>
    <name evidence="3" type="ORF">DM484_09730</name>
</gene>
<evidence type="ECO:0000313" key="4">
    <source>
        <dbReference type="Proteomes" id="UP000249396"/>
    </source>
</evidence>
<evidence type="ECO:0000313" key="3">
    <source>
        <dbReference type="EMBL" id="PZN80542.1"/>
    </source>
</evidence>
<dbReference type="InterPro" id="IPR005537">
    <property type="entry name" value="RAMP_III_fam"/>
</dbReference>
<dbReference type="InterPro" id="IPR019117">
    <property type="entry name" value="CRISPR-assoc_protein_Cmr3"/>
</dbReference>
<accession>A0A2W4R9F9</accession>
<proteinExistence type="predicted"/>
<dbReference type="AlphaFoldDB" id="A0A2W4R9F9"/>
<dbReference type="GO" id="GO:0051607">
    <property type="term" value="P:defense response to virus"/>
    <property type="evidence" value="ECO:0007669"/>
    <property type="project" value="UniProtKB-KW"/>
</dbReference>
<organism evidence="3 4">
    <name type="scientific">Candidatus Methylumidiphilus alinenensis</name>
    <dbReference type="NCBI Taxonomy" id="2202197"/>
    <lineage>
        <taxon>Bacteria</taxon>
        <taxon>Pseudomonadati</taxon>
        <taxon>Pseudomonadota</taxon>
        <taxon>Gammaproteobacteria</taxon>
        <taxon>Methylococcales</taxon>
        <taxon>Candidatus Methylumidiphilus</taxon>
    </lineage>
</organism>
<dbReference type="Proteomes" id="UP000249396">
    <property type="component" value="Unassembled WGS sequence"/>
</dbReference>
<protein>
    <recommendedName>
        <fullName evidence="2">CRISPR type III-associated protein domain-containing protein</fullName>
    </recommendedName>
</protein>